<evidence type="ECO:0000256" key="1">
    <source>
        <dbReference type="SAM" id="MobiDB-lite"/>
    </source>
</evidence>
<evidence type="ECO:0000313" key="2">
    <source>
        <dbReference type="EMBL" id="GFD29563.1"/>
    </source>
</evidence>
<sequence length="75" mass="8549">QVSKILPKIEKTVNEQLEAKKSAPEEEPMHTTQDLEEPAHQEFKTGATEDQHVKEASQHPHWFQKQAKPPTPDLA</sequence>
<comment type="caution">
    <text evidence="2">The sequence shown here is derived from an EMBL/GenBank/DDBJ whole genome shotgun (WGS) entry which is preliminary data.</text>
</comment>
<name>A0A699V665_TANCI</name>
<accession>A0A699V665</accession>
<dbReference type="EMBL" id="BKCJ011396020">
    <property type="protein sequence ID" value="GFD29563.1"/>
    <property type="molecule type" value="Genomic_DNA"/>
</dbReference>
<reference evidence="2" key="1">
    <citation type="journal article" date="2019" name="Sci. Rep.">
        <title>Draft genome of Tanacetum cinerariifolium, the natural source of mosquito coil.</title>
        <authorList>
            <person name="Yamashiro T."/>
            <person name="Shiraishi A."/>
            <person name="Satake H."/>
            <person name="Nakayama K."/>
        </authorList>
    </citation>
    <scope>NUCLEOTIDE SEQUENCE</scope>
</reference>
<feature type="compositionally biased region" description="Basic and acidic residues" evidence="1">
    <location>
        <begin position="37"/>
        <end position="58"/>
    </location>
</feature>
<feature type="non-terminal residue" evidence="2">
    <location>
        <position position="1"/>
    </location>
</feature>
<gene>
    <name evidence="2" type="ORF">Tci_901532</name>
</gene>
<protein>
    <submittedName>
        <fullName evidence="2">Uncharacterized protein</fullName>
    </submittedName>
</protein>
<organism evidence="2">
    <name type="scientific">Tanacetum cinerariifolium</name>
    <name type="common">Dalmatian daisy</name>
    <name type="synonym">Chrysanthemum cinerariifolium</name>
    <dbReference type="NCBI Taxonomy" id="118510"/>
    <lineage>
        <taxon>Eukaryota</taxon>
        <taxon>Viridiplantae</taxon>
        <taxon>Streptophyta</taxon>
        <taxon>Embryophyta</taxon>
        <taxon>Tracheophyta</taxon>
        <taxon>Spermatophyta</taxon>
        <taxon>Magnoliopsida</taxon>
        <taxon>eudicotyledons</taxon>
        <taxon>Gunneridae</taxon>
        <taxon>Pentapetalae</taxon>
        <taxon>asterids</taxon>
        <taxon>campanulids</taxon>
        <taxon>Asterales</taxon>
        <taxon>Asteraceae</taxon>
        <taxon>Asteroideae</taxon>
        <taxon>Anthemideae</taxon>
        <taxon>Anthemidinae</taxon>
        <taxon>Tanacetum</taxon>
    </lineage>
</organism>
<proteinExistence type="predicted"/>
<feature type="region of interest" description="Disordered" evidence="1">
    <location>
        <begin position="1"/>
        <end position="75"/>
    </location>
</feature>
<dbReference type="AlphaFoldDB" id="A0A699V665"/>
<feature type="compositionally biased region" description="Basic and acidic residues" evidence="1">
    <location>
        <begin position="7"/>
        <end position="29"/>
    </location>
</feature>